<name>A0ACB8C794_DERSI</name>
<gene>
    <name evidence="1" type="ORF">HPB49_004460</name>
</gene>
<reference evidence="1" key="1">
    <citation type="submission" date="2020-05" db="EMBL/GenBank/DDBJ databases">
        <title>Large-scale comparative analyses of tick genomes elucidate their genetic diversity and vector capacities.</title>
        <authorList>
            <person name="Jia N."/>
            <person name="Wang J."/>
            <person name="Shi W."/>
            <person name="Du L."/>
            <person name="Sun Y."/>
            <person name="Zhan W."/>
            <person name="Jiang J."/>
            <person name="Wang Q."/>
            <person name="Zhang B."/>
            <person name="Ji P."/>
            <person name="Sakyi L.B."/>
            <person name="Cui X."/>
            <person name="Yuan T."/>
            <person name="Jiang B."/>
            <person name="Yang W."/>
            <person name="Lam T.T.-Y."/>
            <person name="Chang Q."/>
            <person name="Ding S."/>
            <person name="Wang X."/>
            <person name="Zhu J."/>
            <person name="Ruan X."/>
            <person name="Zhao L."/>
            <person name="Wei J."/>
            <person name="Que T."/>
            <person name="Du C."/>
            <person name="Cheng J."/>
            <person name="Dai P."/>
            <person name="Han X."/>
            <person name="Huang E."/>
            <person name="Gao Y."/>
            <person name="Liu J."/>
            <person name="Shao H."/>
            <person name="Ye R."/>
            <person name="Li L."/>
            <person name="Wei W."/>
            <person name="Wang X."/>
            <person name="Wang C."/>
            <person name="Yang T."/>
            <person name="Huo Q."/>
            <person name="Li W."/>
            <person name="Guo W."/>
            <person name="Chen H."/>
            <person name="Zhou L."/>
            <person name="Ni X."/>
            <person name="Tian J."/>
            <person name="Zhou Y."/>
            <person name="Sheng Y."/>
            <person name="Liu T."/>
            <person name="Pan Y."/>
            <person name="Xia L."/>
            <person name="Li J."/>
            <person name="Zhao F."/>
            <person name="Cao W."/>
        </authorList>
    </citation>
    <scope>NUCLEOTIDE SEQUENCE</scope>
    <source>
        <strain evidence="1">Dsil-2018</strain>
    </source>
</reference>
<proteinExistence type="predicted"/>
<evidence type="ECO:0000313" key="1">
    <source>
        <dbReference type="EMBL" id="KAH7936791.1"/>
    </source>
</evidence>
<organism evidence="1 2">
    <name type="scientific">Dermacentor silvarum</name>
    <name type="common">Tick</name>
    <dbReference type="NCBI Taxonomy" id="543639"/>
    <lineage>
        <taxon>Eukaryota</taxon>
        <taxon>Metazoa</taxon>
        <taxon>Ecdysozoa</taxon>
        <taxon>Arthropoda</taxon>
        <taxon>Chelicerata</taxon>
        <taxon>Arachnida</taxon>
        <taxon>Acari</taxon>
        <taxon>Parasitiformes</taxon>
        <taxon>Ixodida</taxon>
        <taxon>Ixodoidea</taxon>
        <taxon>Ixodidae</taxon>
        <taxon>Rhipicephalinae</taxon>
        <taxon>Dermacentor</taxon>
    </lineage>
</organism>
<accession>A0ACB8C794</accession>
<evidence type="ECO:0000313" key="2">
    <source>
        <dbReference type="Proteomes" id="UP000821865"/>
    </source>
</evidence>
<dbReference type="EMBL" id="CM023477">
    <property type="protein sequence ID" value="KAH7936791.1"/>
    <property type="molecule type" value="Genomic_DNA"/>
</dbReference>
<comment type="caution">
    <text evidence="1">The sequence shown here is derived from an EMBL/GenBank/DDBJ whole genome shotgun (WGS) entry which is preliminary data.</text>
</comment>
<dbReference type="Proteomes" id="UP000821865">
    <property type="component" value="Chromosome 8"/>
</dbReference>
<sequence>MFVPPVGTWSQVLGTFASHENVKGDLLAKIVLETTVLAEKAGLFVDFLTCDAASGNRDMWRKFNIHASSKEVVCKTVHPVDSNHFLHFFSEFLHLLKNVRNQILNTTFNTPEGQVSLQFLKEAFKLDSDSVILKAMPSITAVHLMPNNFEKMRSQRQQDLHLRVREAEIKCQHREEDAEFRAREAEARRQQRQDYPEIRAREAEAKRLRRRAEAKHRARETLSQHVSAINMFDKRFTQNPFGCSCSVCDRLWHKHDLKPLAEAHAEAVAAAFHTDVFGFEAIRRDRIPTNGCVYPPKPPHLPKLDLVSERLVSPRIPFMQIRRLVYSDSAIRGPIVNVPINNAERVHYPEDEPNPMEAALAMSLSQQTLVIDDSNVLVVASGEEITPQAEELSFPQIYLGEPRNINPGSKPSVFTMASSECRRTDQRGAASYHVLYMAAKVMRTGVASSVNVFFRNTSGMGVVSKVQLEDREFVENAVDHDMAFMNGVPNTVQYWHRRKQDVAMIRQLASEIHWDGLVRLLQRLHIDPNHPQGSFEQLRLYEKSMLVSDDPVLCSVYFDEIVRVMMQILQHKTVSPFAPYVANEYVKRIEFQRRGSAHPHLLLWLENVPNEEIAPEMAETVRMAEHLMSLDAESI</sequence>
<protein>
    <submittedName>
        <fullName evidence="1">Uncharacterized protein</fullName>
    </submittedName>
</protein>
<keyword evidence="2" id="KW-1185">Reference proteome</keyword>